<dbReference type="SUPFAM" id="SSF48498">
    <property type="entry name" value="Tetracyclin repressor-like, C-terminal domain"/>
    <property type="match status" value="1"/>
</dbReference>
<feature type="DNA-binding region" description="H-T-H motif" evidence="4">
    <location>
        <begin position="37"/>
        <end position="56"/>
    </location>
</feature>
<dbReference type="InterPro" id="IPR050109">
    <property type="entry name" value="HTH-type_TetR-like_transc_reg"/>
</dbReference>
<keyword evidence="3" id="KW-0804">Transcription</keyword>
<dbReference type="PRINTS" id="PR00455">
    <property type="entry name" value="HTHTETR"/>
</dbReference>
<evidence type="ECO:0000313" key="6">
    <source>
        <dbReference type="EMBL" id="BCT74725.1"/>
    </source>
</evidence>
<organism evidence="6 7">
    <name type="scientific">Sinomonas cyclohexanicum</name>
    <name type="common">Corynebacterium cyclohexanicum</name>
    <dbReference type="NCBI Taxonomy" id="322009"/>
    <lineage>
        <taxon>Bacteria</taxon>
        <taxon>Bacillati</taxon>
        <taxon>Actinomycetota</taxon>
        <taxon>Actinomycetes</taxon>
        <taxon>Micrococcales</taxon>
        <taxon>Micrococcaceae</taxon>
        <taxon>Sinomonas</taxon>
    </lineage>
</organism>
<protein>
    <submittedName>
        <fullName evidence="6">TetR family transcriptional regulator</fullName>
    </submittedName>
</protein>
<dbReference type="InterPro" id="IPR001647">
    <property type="entry name" value="HTH_TetR"/>
</dbReference>
<name>A0ABM7PR93_SINCY</name>
<evidence type="ECO:0000259" key="5">
    <source>
        <dbReference type="PROSITE" id="PS50977"/>
    </source>
</evidence>
<feature type="domain" description="HTH tetR-type" evidence="5">
    <location>
        <begin position="14"/>
        <end position="74"/>
    </location>
</feature>
<evidence type="ECO:0000256" key="2">
    <source>
        <dbReference type="ARBA" id="ARBA00023125"/>
    </source>
</evidence>
<dbReference type="Pfam" id="PF00440">
    <property type="entry name" value="TetR_N"/>
    <property type="match status" value="1"/>
</dbReference>
<keyword evidence="7" id="KW-1185">Reference proteome</keyword>
<accession>A0ABM7PR93</accession>
<dbReference type="EMBL" id="AP024525">
    <property type="protein sequence ID" value="BCT74725.1"/>
    <property type="molecule type" value="Genomic_DNA"/>
</dbReference>
<evidence type="ECO:0000256" key="1">
    <source>
        <dbReference type="ARBA" id="ARBA00023015"/>
    </source>
</evidence>
<sequence>MPRIQAESNAAQRALTQRRILDAFGQLLFTQGLPGLTMTDVARQAGVGRTAVYNYYADMEELLIGYALDETGRFLTDLKTQLAGLENPIDRLAVYIRAQVEDLSRRHLPPGPAMRAVLSAQSFAKLGDHVGELNALLTAILRDAMAQGYLPDADVDELVGLVHGSLTASADRGRTEEGAAAHDADTDRRTDATVRFIQLGVGARFDDQGRPIRR</sequence>
<keyword evidence="1" id="KW-0805">Transcription regulation</keyword>
<evidence type="ECO:0000256" key="4">
    <source>
        <dbReference type="PROSITE-ProRule" id="PRU00335"/>
    </source>
</evidence>
<evidence type="ECO:0000256" key="3">
    <source>
        <dbReference type="ARBA" id="ARBA00023163"/>
    </source>
</evidence>
<keyword evidence="2 4" id="KW-0238">DNA-binding</keyword>
<dbReference type="PANTHER" id="PTHR30055">
    <property type="entry name" value="HTH-TYPE TRANSCRIPTIONAL REGULATOR RUTR"/>
    <property type="match status" value="1"/>
</dbReference>
<evidence type="ECO:0000313" key="7">
    <source>
        <dbReference type="Proteomes" id="UP001319861"/>
    </source>
</evidence>
<dbReference type="InterPro" id="IPR009057">
    <property type="entry name" value="Homeodomain-like_sf"/>
</dbReference>
<dbReference type="Gene3D" id="1.10.357.10">
    <property type="entry name" value="Tetracycline Repressor, domain 2"/>
    <property type="match status" value="1"/>
</dbReference>
<dbReference type="InterPro" id="IPR036271">
    <property type="entry name" value="Tet_transcr_reg_TetR-rel_C_sf"/>
</dbReference>
<gene>
    <name evidence="6" type="ORF">SCMU_05670</name>
</gene>
<proteinExistence type="predicted"/>
<dbReference type="PANTHER" id="PTHR30055:SF234">
    <property type="entry name" value="HTH-TYPE TRANSCRIPTIONAL REGULATOR BETI"/>
    <property type="match status" value="1"/>
</dbReference>
<dbReference type="Proteomes" id="UP001319861">
    <property type="component" value="Chromosome"/>
</dbReference>
<dbReference type="SUPFAM" id="SSF46689">
    <property type="entry name" value="Homeodomain-like"/>
    <property type="match status" value="1"/>
</dbReference>
<dbReference type="PROSITE" id="PS50977">
    <property type="entry name" value="HTH_TETR_2"/>
    <property type="match status" value="1"/>
</dbReference>
<reference evidence="6 7" key="1">
    <citation type="journal article" date="2021" name="J. Biosci. Bioeng.">
        <title>Identification and characterization of a chc gene cluster responsible for the aromatization pathway of cyclohexanecarboxylate degradation in Sinomonas cyclohexanicum ATCC 51369.</title>
        <authorList>
            <person name="Yamamoto T."/>
            <person name="Hasegawa Y."/>
            <person name="Lau P.C.K."/>
            <person name="Iwaki H."/>
        </authorList>
    </citation>
    <scope>NUCLEOTIDE SEQUENCE [LARGE SCALE GENOMIC DNA]</scope>
    <source>
        <strain evidence="6 7">ATCC 51369</strain>
    </source>
</reference>
<dbReference type="RefSeq" id="WP_229231485.1">
    <property type="nucleotide sequence ID" value="NZ_AP024525.1"/>
</dbReference>